<dbReference type="PANTHER" id="PTHR42736:SF1">
    <property type="entry name" value="PROTEIN-GLUTAMINE GAMMA-GLUTAMYLTRANSFERASE"/>
    <property type="match status" value="1"/>
</dbReference>
<feature type="transmembrane region" description="Helical" evidence="1">
    <location>
        <begin position="63"/>
        <end position="81"/>
    </location>
</feature>
<name>A0A1X7HPP8_9BACL</name>
<dbReference type="Proteomes" id="UP000192940">
    <property type="component" value="Chromosome I"/>
</dbReference>
<keyword evidence="1" id="KW-0472">Membrane</keyword>
<keyword evidence="1" id="KW-1133">Transmembrane helix</keyword>
<organism evidence="3 4">
    <name type="scientific">Paenibacillus uliginis N3/975</name>
    <dbReference type="NCBI Taxonomy" id="1313296"/>
    <lineage>
        <taxon>Bacteria</taxon>
        <taxon>Bacillati</taxon>
        <taxon>Bacillota</taxon>
        <taxon>Bacilli</taxon>
        <taxon>Bacillales</taxon>
        <taxon>Paenibacillaceae</taxon>
        <taxon>Paenibacillus</taxon>
    </lineage>
</organism>
<keyword evidence="3" id="KW-0645">Protease</keyword>
<feature type="transmembrane region" description="Helical" evidence="1">
    <location>
        <begin position="235"/>
        <end position="256"/>
    </location>
</feature>
<dbReference type="InterPro" id="IPR052901">
    <property type="entry name" value="Bact_TGase-like"/>
</dbReference>
<dbReference type="Gene3D" id="3.10.620.30">
    <property type="match status" value="1"/>
</dbReference>
<feature type="transmembrane region" description="Helical" evidence="1">
    <location>
        <begin position="145"/>
        <end position="163"/>
    </location>
</feature>
<dbReference type="InterPro" id="IPR002931">
    <property type="entry name" value="Transglutaminase-like"/>
</dbReference>
<dbReference type="GO" id="GO:0008233">
    <property type="term" value="F:peptidase activity"/>
    <property type="evidence" value="ECO:0007669"/>
    <property type="project" value="UniProtKB-KW"/>
</dbReference>
<feature type="transmembrane region" description="Helical" evidence="1">
    <location>
        <begin position="33"/>
        <end position="51"/>
    </location>
</feature>
<dbReference type="Pfam" id="PF01841">
    <property type="entry name" value="Transglut_core"/>
    <property type="match status" value="1"/>
</dbReference>
<dbReference type="SUPFAM" id="SSF54001">
    <property type="entry name" value="Cysteine proteinases"/>
    <property type="match status" value="1"/>
</dbReference>
<evidence type="ECO:0000259" key="2">
    <source>
        <dbReference type="SMART" id="SM00460"/>
    </source>
</evidence>
<feature type="transmembrane region" description="Helical" evidence="1">
    <location>
        <begin position="168"/>
        <end position="183"/>
    </location>
</feature>
<dbReference type="SMART" id="SM00460">
    <property type="entry name" value="TGc"/>
    <property type="match status" value="1"/>
</dbReference>
<dbReference type="STRING" id="1313296.SAMN05661091_5142"/>
<keyword evidence="4" id="KW-1185">Reference proteome</keyword>
<dbReference type="RefSeq" id="WP_208915799.1">
    <property type="nucleotide sequence ID" value="NZ_LT840184.1"/>
</dbReference>
<dbReference type="EMBL" id="LT840184">
    <property type="protein sequence ID" value="SMF90616.1"/>
    <property type="molecule type" value="Genomic_DNA"/>
</dbReference>
<protein>
    <submittedName>
        <fullName evidence="3">Transglutaminase-like enzymes, putative cysteine proteases</fullName>
    </submittedName>
</protein>
<evidence type="ECO:0000313" key="4">
    <source>
        <dbReference type="Proteomes" id="UP000192940"/>
    </source>
</evidence>
<reference evidence="3 4" key="1">
    <citation type="submission" date="2017-04" db="EMBL/GenBank/DDBJ databases">
        <authorList>
            <person name="Afonso C.L."/>
            <person name="Miller P.J."/>
            <person name="Scott M.A."/>
            <person name="Spackman E."/>
            <person name="Goraichik I."/>
            <person name="Dimitrov K.M."/>
            <person name="Suarez D.L."/>
            <person name="Swayne D.E."/>
        </authorList>
    </citation>
    <scope>NUCLEOTIDE SEQUENCE [LARGE SCALE GENOMIC DNA]</scope>
    <source>
        <strain evidence="3 4">N3/975</strain>
    </source>
</reference>
<feature type="transmembrane region" description="Helical" evidence="1">
    <location>
        <begin position="195"/>
        <end position="214"/>
    </location>
</feature>
<dbReference type="PANTHER" id="PTHR42736">
    <property type="entry name" value="PROTEIN-GLUTAMINE GAMMA-GLUTAMYLTRANSFERASE"/>
    <property type="match status" value="1"/>
</dbReference>
<feature type="transmembrane region" description="Helical" evidence="1">
    <location>
        <begin position="86"/>
        <end position="104"/>
    </location>
</feature>
<dbReference type="GO" id="GO:0006508">
    <property type="term" value="P:proteolysis"/>
    <property type="evidence" value="ECO:0007669"/>
    <property type="project" value="UniProtKB-KW"/>
</dbReference>
<feature type="domain" description="Transglutaminase-like" evidence="2">
    <location>
        <begin position="525"/>
        <end position="597"/>
    </location>
</feature>
<accession>A0A1X7HPP8</accession>
<dbReference type="InterPro" id="IPR038765">
    <property type="entry name" value="Papain-like_cys_pep_sf"/>
</dbReference>
<feature type="transmembrane region" description="Helical" evidence="1">
    <location>
        <begin position="643"/>
        <end position="665"/>
    </location>
</feature>
<dbReference type="AlphaFoldDB" id="A0A1X7HPP8"/>
<proteinExistence type="predicted"/>
<keyword evidence="1" id="KW-0812">Transmembrane</keyword>
<sequence>MENISSLLVNPGNSSDRASTGLRMVFRPSPGPLAMRLFISLPIFGLLTGWLLPLQGLGGDDDLMLETLFILAAFLLLQGLFTIREWVWLPLNACIVLLLWGRLFDSNDPFTWFLGYVQDVLPQDTNTVLSLGTWQFSELSEETRVLVLLLGWGIMVSAVYMLALYRRTVWLFGGATIVYLAALESGLEQPVYDDMFRATCFILTTQGLMLFLRLKSEESAKTGFEVLGVKPKRPMAVILRWSLCVILLTAALTSLIRAGGDFVPARTGSGLTIAAITDKLQDWSSGLSGKDAPAESVSLTGYDSLAQEMGGPLTISQDLFFTGETSVPTYWRGEALQYYDGRRWIAGDMAGTSVEIAEDLSGMLPQQTVIPTNEIVQKITLAAPPSAGLPLFSGGLITRIIGVQGNDEKKLESGIMADSESGSLRFQKASPGISSYTLETRLQTPRERLQLRSDQPDPEPIAKTYLQLPDSLPQRVRDLGKDITAGITGRYEMAMAVESYLEQEYTYTLKTKVPPAGRDFTDHFLFDAKEGYCTHFATAMVVLLRTQGIPARYVMGFAPGEKINGTTDSYRVTQEEAHAWVEVYFPGEGWAAIDPTPGFNAGLDAVSPQETSSGVPSDTPWRLTEMIQMIANSIQAWITDAQLMTAAIFVLVLLPILIVAVLALVRRKTVFSAVRSFAVPVTERDKLTAVSAKLWKKLEKKYGAIETGITIRKYIQSLNIDNEDLRSEIQLFASLWERAAYKEEPLSRTEKRLYLRQCRTIAKKLV</sequence>
<evidence type="ECO:0000256" key="1">
    <source>
        <dbReference type="SAM" id="Phobius"/>
    </source>
</evidence>
<keyword evidence="3" id="KW-0378">Hydrolase</keyword>
<evidence type="ECO:0000313" key="3">
    <source>
        <dbReference type="EMBL" id="SMF90616.1"/>
    </source>
</evidence>
<gene>
    <name evidence="3" type="ORF">SAMN05661091_5142</name>
</gene>